<organism evidence="1">
    <name type="scientific">Panicum hallii</name>
    <dbReference type="NCBI Taxonomy" id="206008"/>
    <lineage>
        <taxon>Eukaryota</taxon>
        <taxon>Viridiplantae</taxon>
        <taxon>Streptophyta</taxon>
        <taxon>Embryophyta</taxon>
        <taxon>Tracheophyta</taxon>
        <taxon>Spermatophyta</taxon>
        <taxon>Magnoliopsida</taxon>
        <taxon>Liliopsida</taxon>
        <taxon>Poales</taxon>
        <taxon>Poaceae</taxon>
        <taxon>PACMAD clade</taxon>
        <taxon>Panicoideae</taxon>
        <taxon>Panicodae</taxon>
        <taxon>Paniceae</taxon>
        <taxon>Panicinae</taxon>
        <taxon>Panicum</taxon>
        <taxon>Panicum sect. Panicum</taxon>
    </lineage>
</organism>
<name>A0A2T8KVQ8_9POAL</name>
<proteinExistence type="predicted"/>
<dbReference type="AlphaFoldDB" id="A0A2T8KVQ8"/>
<reference evidence="1" key="1">
    <citation type="submission" date="2018-04" db="EMBL/GenBank/DDBJ databases">
        <title>WGS assembly of Panicum hallii.</title>
        <authorList>
            <person name="Lovell J."/>
            <person name="Jenkins J."/>
            <person name="Lowry D."/>
            <person name="Mamidi S."/>
            <person name="Sreedasyam A."/>
            <person name="Weng X."/>
            <person name="Barry K."/>
            <person name="Bonette J."/>
            <person name="Campitelli B."/>
            <person name="Daum C."/>
            <person name="Gordon S."/>
            <person name="Gould B."/>
            <person name="Lipzen A."/>
            <person name="Macqueen A."/>
            <person name="Palacio-Mejia J."/>
            <person name="Plott C."/>
            <person name="Shakirov E."/>
            <person name="Shu S."/>
            <person name="Yoshinaga Y."/>
            <person name="Zane M."/>
            <person name="Rokhsar D."/>
            <person name="Grimwood J."/>
            <person name="Schmutz J."/>
            <person name="Juenger T."/>
        </authorList>
    </citation>
    <scope>NUCLEOTIDE SEQUENCE [LARGE SCALE GENOMIC DNA]</scope>
    <source>
        <strain evidence="1">FIL2</strain>
    </source>
</reference>
<evidence type="ECO:0000313" key="1">
    <source>
        <dbReference type="EMBL" id="PVH66209.1"/>
    </source>
</evidence>
<dbReference type="EMBL" id="CM008046">
    <property type="protein sequence ID" value="PVH66209.1"/>
    <property type="molecule type" value="Genomic_DNA"/>
</dbReference>
<gene>
    <name evidence="1" type="ORF">PAHAL_1G178700</name>
</gene>
<protein>
    <submittedName>
        <fullName evidence="1">Uncharacterized protein</fullName>
    </submittedName>
</protein>
<dbReference type="Proteomes" id="UP000243499">
    <property type="component" value="Chromosome 1"/>
</dbReference>
<accession>A0A2T8KVQ8</accession>
<sequence length="56" mass="5881">MIVSRRRATGAVPGAAVFRAVRAAAGRVRGSSISDIFDCCSVPGNVEDYVSGFDDF</sequence>
<dbReference type="Gramene" id="PVH66209">
    <property type="protein sequence ID" value="PVH66209"/>
    <property type="gene ID" value="PAHAL_1G178700"/>
</dbReference>